<sequence length="254" mass="27791">MKIRATGALAFAALTGAFTAPQANAEPGLAAEVESPIVVAGATELSLRGGELTGGEAAHDWQWRAEAGYAYVSWWRPGVAATWQGDGGDNALSGLGFENIFDFIPSRRWPVHFGAYAEYERNMSEGPDHIELKLLMQRQRGPLDLRFNIVSERETGDHSDNRWEFGYAAQGSYRVSPTLRLGVQGFGDTGFDDQLGDIDDYAHCWGPFAQVRLASVREQALSLQLGYLASSGYADADGQFRLGLEWSFGEDDDD</sequence>
<dbReference type="AlphaFoldDB" id="A0A1B1AKE4"/>
<dbReference type="EMBL" id="CP013244">
    <property type="protein sequence ID" value="ANP47038.1"/>
    <property type="molecule type" value="Genomic_DNA"/>
</dbReference>
<feature type="signal peptide" evidence="1">
    <location>
        <begin position="1"/>
        <end position="25"/>
    </location>
</feature>
<dbReference type="InParanoid" id="A0A1B1AKE4"/>
<evidence type="ECO:0000313" key="2">
    <source>
        <dbReference type="EMBL" id="ANP47038.1"/>
    </source>
</evidence>
<accession>A0A1B1AKE4</accession>
<gene>
    <name evidence="2" type="ORF">ATE48_14505</name>
</gene>
<dbReference type="Proteomes" id="UP000092498">
    <property type="component" value="Chromosome"/>
</dbReference>
<evidence type="ECO:0000313" key="3">
    <source>
        <dbReference type="Proteomes" id="UP000092498"/>
    </source>
</evidence>
<dbReference type="RefSeq" id="WP_066772676.1">
    <property type="nucleotide sequence ID" value="NZ_CP013244.1"/>
</dbReference>
<protein>
    <recommendedName>
        <fullName evidence="4">Cellulose biosynthesis protein BcsS</fullName>
    </recommendedName>
</protein>
<feature type="chain" id="PRO_5008518926" description="Cellulose biosynthesis protein BcsS" evidence="1">
    <location>
        <begin position="26"/>
        <end position="254"/>
    </location>
</feature>
<organism evidence="2 3">
    <name type="scientific">Candidatus Viadribacter manganicus</name>
    <dbReference type="NCBI Taxonomy" id="1759059"/>
    <lineage>
        <taxon>Bacteria</taxon>
        <taxon>Pseudomonadati</taxon>
        <taxon>Pseudomonadota</taxon>
        <taxon>Alphaproteobacteria</taxon>
        <taxon>Hyphomonadales</taxon>
        <taxon>Hyphomonadaceae</taxon>
        <taxon>Candidatus Viadribacter</taxon>
    </lineage>
</organism>
<dbReference type="STRING" id="1759059.ATE48_14505"/>
<keyword evidence="1" id="KW-0732">Signal</keyword>
<dbReference type="KEGG" id="cbot:ATE48_14505"/>
<proteinExistence type="predicted"/>
<keyword evidence="3" id="KW-1185">Reference proteome</keyword>
<dbReference type="OrthoDB" id="7506571at2"/>
<reference evidence="2 3" key="1">
    <citation type="submission" date="2015-11" db="EMBL/GenBank/DDBJ databases">
        <title>Whole-Genome Sequence of Candidatus Oderbacter manganicum from the National Park Lower Oder Valley, Germany.</title>
        <authorList>
            <person name="Braun B."/>
            <person name="Liere K."/>
            <person name="Szewzyk U."/>
        </authorList>
    </citation>
    <scope>NUCLEOTIDE SEQUENCE [LARGE SCALE GENOMIC DNA]</scope>
    <source>
        <strain evidence="2 3">OTSz_A_272</strain>
    </source>
</reference>
<name>A0A1B1AKE4_9PROT</name>
<evidence type="ECO:0000256" key="1">
    <source>
        <dbReference type="SAM" id="SignalP"/>
    </source>
</evidence>
<evidence type="ECO:0008006" key="4">
    <source>
        <dbReference type="Google" id="ProtNLM"/>
    </source>
</evidence>